<proteinExistence type="predicted"/>
<dbReference type="NCBIfam" id="TIGR02565">
    <property type="entry name" value="cas_Csy2"/>
    <property type="match status" value="1"/>
</dbReference>
<gene>
    <name evidence="1" type="ORF">NCTC11091_01435</name>
</gene>
<dbReference type="InterPro" id="IPR013398">
    <property type="entry name" value="CRISPR-assoc_prot_Csy2"/>
</dbReference>
<dbReference type="Proteomes" id="UP000255193">
    <property type="component" value="Unassembled WGS sequence"/>
</dbReference>
<dbReference type="Pfam" id="PF09614">
    <property type="entry name" value="Cas_Csy2"/>
    <property type="match status" value="1"/>
</dbReference>
<reference evidence="1 2" key="1">
    <citation type="submission" date="2018-06" db="EMBL/GenBank/DDBJ databases">
        <authorList>
            <consortium name="Pathogen Informatics"/>
            <person name="Doyle S."/>
        </authorList>
    </citation>
    <scope>NUCLEOTIDE SEQUENCE [LARGE SCALE GENOMIC DNA]</scope>
    <source>
        <strain evidence="1 2">NCTC11091</strain>
    </source>
</reference>
<evidence type="ECO:0000313" key="2">
    <source>
        <dbReference type="Proteomes" id="UP000255193"/>
    </source>
</evidence>
<dbReference type="AlphaFoldDB" id="A0A378Q626"/>
<accession>A0A378Q626</accession>
<protein>
    <submittedName>
        <fullName evidence="1">CRISPR type I-F/YPEST-associated protein Csy2</fullName>
    </submittedName>
</protein>
<sequence>MTEYIILERIKVENANCIAGFTYGFPAITAFLGFEHLLSRQFSEKFGIEFEGCAVFCHDYQLGTYKDFYTRFIQSRNPPSTLKGKSSDAKSPAPIIEEGKMDMTVSVLLRCRQPLSTNADTIASYTNTLKDWVYQARLAGGSIKSFKSIEIISDDIRALKSKLLPCFVLLDATALLKQHYQDNQQSATEKSVLDIWTDFFAFKEFAKPSTDDNGQSKSDLGTLCATE</sequence>
<dbReference type="EMBL" id="UGQA01000001">
    <property type="protein sequence ID" value="STY95638.1"/>
    <property type="molecule type" value="Genomic_DNA"/>
</dbReference>
<name>A0A378Q626_9GAMM</name>
<organism evidence="1 2">
    <name type="scientific">Faucicola atlantae</name>
    <dbReference type="NCBI Taxonomy" id="34059"/>
    <lineage>
        <taxon>Bacteria</taxon>
        <taxon>Pseudomonadati</taxon>
        <taxon>Pseudomonadota</taxon>
        <taxon>Gammaproteobacteria</taxon>
        <taxon>Moraxellales</taxon>
        <taxon>Moraxellaceae</taxon>
        <taxon>Faucicola</taxon>
    </lineage>
</organism>
<dbReference type="RefSeq" id="WP_067055882.1">
    <property type="nucleotide sequence ID" value="NZ_MXAO01000015.1"/>
</dbReference>
<evidence type="ECO:0000313" key="1">
    <source>
        <dbReference type="EMBL" id="STY95638.1"/>
    </source>
</evidence>